<evidence type="ECO:0000313" key="4">
    <source>
        <dbReference type="Proteomes" id="UP000662572"/>
    </source>
</evidence>
<evidence type="ECO:0000313" key="3">
    <source>
        <dbReference type="EMBL" id="GGZ34555.1"/>
    </source>
</evidence>
<reference evidence="3" key="2">
    <citation type="submission" date="2020-09" db="EMBL/GenBank/DDBJ databases">
        <authorList>
            <person name="Sun Q."/>
            <person name="Kim S."/>
        </authorList>
    </citation>
    <scope>NUCLEOTIDE SEQUENCE</scope>
    <source>
        <strain evidence="3">KCTC 32296</strain>
    </source>
</reference>
<evidence type="ECO:0000259" key="2">
    <source>
        <dbReference type="PROSITE" id="PS50830"/>
    </source>
</evidence>
<dbReference type="SMART" id="SM00318">
    <property type="entry name" value="SNc"/>
    <property type="match status" value="1"/>
</dbReference>
<dbReference type="InterPro" id="IPR035437">
    <property type="entry name" value="SNase_OB-fold_sf"/>
</dbReference>
<dbReference type="RefSeq" id="WP_189486412.1">
    <property type="nucleotide sequence ID" value="NZ_BMZB01000002.1"/>
</dbReference>
<organism evidence="3 4">
    <name type="scientific">Asticcacaulis endophyticus</name>
    <dbReference type="NCBI Taxonomy" id="1395890"/>
    <lineage>
        <taxon>Bacteria</taxon>
        <taxon>Pseudomonadati</taxon>
        <taxon>Pseudomonadota</taxon>
        <taxon>Alphaproteobacteria</taxon>
        <taxon>Caulobacterales</taxon>
        <taxon>Caulobacteraceae</taxon>
        <taxon>Asticcacaulis</taxon>
    </lineage>
</organism>
<name>A0A918UU72_9CAUL</name>
<dbReference type="PROSITE" id="PS50830">
    <property type="entry name" value="TNASE_3"/>
    <property type="match status" value="1"/>
</dbReference>
<accession>A0A918UU72</accession>
<dbReference type="Gene3D" id="2.40.50.90">
    <property type="match status" value="1"/>
</dbReference>
<proteinExistence type="predicted"/>
<dbReference type="PANTHER" id="PTHR12302:SF26">
    <property type="entry name" value="BLR1266 PROTEIN"/>
    <property type="match status" value="1"/>
</dbReference>
<dbReference type="Proteomes" id="UP000662572">
    <property type="component" value="Unassembled WGS sequence"/>
</dbReference>
<dbReference type="EMBL" id="BMZB01000002">
    <property type="protein sequence ID" value="GGZ34555.1"/>
    <property type="molecule type" value="Genomic_DNA"/>
</dbReference>
<dbReference type="PANTHER" id="PTHR12302">
    <property type="entry name" value="EBNA2 BINDING PROTEIN P100"/>
    <property type="match status" value="1"/>
</dbReference>
<keyword evidence="1" id="KW-0472">Membrane</keyword>
<comment type="caution">
    <text evidence="3">The sequence shown here is derived from an EMBL/GenBank/DDBJ whole genome shotgun (WGS) entry which is preliminary data.</text>
</comment>
<dbReference type="Pfam" id="PF00565">
    <property type="entry name" value="SNase"/>
    <property type="match status" value="1"/>
</dbReference>
<protein>
    <recommendedName>
        <fullName evidence="2">TNase-like domain-containing protein</fullName>
    </recommendedName>
</protein>
<dbReference type="InterPro" id="IPR016071">
    <property type="entry name" value="Staphylococal_nuclease_OB-fold"/>
</dbReference>
<dbReference type="AlphaFoldDB" id="A0A918UU72"/>
<reference evidence="3" key="1">
    <citation type="journal article" date="2014" name="Int. J. Syst. Evol. Microbiol.">
        <title>Complete genome sequence of Corynebacterium casei LMG S-19264T (=DSM 44701T), isolated from a smear-ripened cheese.</title>
        <authorList>
            <consortium name="US DOE Joint Genome Institute (JGI-PGF)"/>
            <person name="Walter F."/>
            <person name="Albersmeier A."/>
            <person name="Kalinowski J."/>
            <person name="Ruckert C."/>
        </authorList>
    </citation>
    <scope>NUCLEOTIDE SEQUENCE</scope>
    <source>
        <strain evidence="3">KCTC 32296</strain>
    </source>
</reference>
<dbReference type="SUPFAM" id="SSF50199">
    <property type="entry name" value="Staphylococcal nuclease"/>
    <property type="match status" value="1"/>
</dbReference>
<feature type="transmembrane region" description="Helical" evidence="1">
    <location>
        <begin position="20"/>
        <end position="38"/>
    </location>
</feature>
<gene>
    <name evidence="3" type="ORF">GCM10011273_21240</name>
</gene>
<keyword evidence="4" id="KW-1185">Reference proteome</keyword>
<keyword evidence="1" id="KW-1133">Transmembrane helix</keyword>
<keyword evidence="1" id="KW-0812">Transmembrane</keyword>
<feature type="domain" description="TNase-like" evidence="2">
    <location>
        <begin position="64"/>
        <end position="173"/>
    </location>
</feature>
<evidence type="ECO:0000256" key="1">
    <source>
        <dbReference type="SAM" id="Phobius"/>
    </source>
</evidence>
<sequence>MTKFAMAVRRNAQPKASRTVLSTALLWVTLIVVGVIIYDKTFPAPAPAEAAAAQSTLQGRATAIDGDGLKIGDHEIRLHGIDAFEYDQTCGLYACGQASKAHLAQLVAGQAITCWARDTDRYGRIVAICKAGSEDIGAEQVRSGLALAYTRYSDIYVPLEKAARDQRRGAWAYGFSPPESHRHN</sequence>